<name>A0A8J7SQ19_9BACT</name>
<dbReference type="RefSeq" id="WP_200312718.1">
    <property type="nucleotide sequence ID" value="NZ_JAENIM010000047.1"/>
</dbReference>
<evidence type="ECO:0000313" key="3">
    <source>
        <dbReference type="Proteomes" id="UP000624703"/>
    </source>
</evidence>
<dbReference type="Proteomes" id="UP000624703">
    <property type="component" value="Unassembled WGS sequence"/>
</dbReference>
<keyword evidence="3" id="KW-1185">Reference proteome</keyword>
<accession>A0A8J7SQ19</accession>
<dbReference type="EMBL" id="JAENIM010000047">
    <property type="protein sequence ID" value="MBK1792708.1"/>
    <property type="molecule type" value="Genomic_DNA"/>
</dbReference>
<protein>
    <submittedName>
        <fullName evidence="2">Uncharacterized protein</fullName>
    </submittedName>
</protein>
<dbReference type="AlphaFoldDB" id="A0A8J7SQ19"/>
<keyword evidence="1" id="KW-0472">Membrane</keyword>
<sequence length="286" mass="31673">MSSQEKKPILVKSLLMIFPLGIIIGIVVAMYLYFYWERQDDEAQELYQNVEMTQESFADRVNKLHSMVGERKLTGEQTQKGMRSASAMVQGELGPNNVGYVIHEDDGFTQGGLIWKGTWVNVEGRVDKKQVVVVAASLQGDGKLGDSSVVASLVALARQLSGQMPEHTIRIGFAACADDQLADWVRKDIIANDEKLIGIVQLTTMAQMPEDISKWSASSANERDQQWADFLINNGQRPDVAGEAPVVTLSHAVFVENGWGAHEPARYHDCLLVMKQLKAMLLKAAR</sequence>
<keyword evidence="1" id="KW-0812">Transmembrane</keyword>
<evidence type="ECO:0000256" key="1">
    <source>
        <dbReference type="SAM" id="Phobius"/>
    </source>
</evidence>
<gene>
    <name evidence="2" type="ORF">JIN82_16210</name>
</gene>
<keyword evidence="1" id="KW-1133">Transmembrane helix</keyword>
<evidence type="ECO:0000313" key="2">
    <source>
        <dbReference type="EMBL" id="MBK1792708.1"/>
    </source>
</evidence>
<reference evidence="2" key="1">
    <citation type="submission" date="2021-01" db="EMBL/GenBank/DDBJ databases">
        <title>Modified the classification status of verrucomicrobia.</title>
        <authorList>
            <person name="Feng X."/>
        </authorList>
    </citation>
    <scope>NUCLEOTIDE SEQUENCE</scope>
    <source>
        <strain evidence="2">_KCTC 22039</strain>
    </source>
</reference>
<feature type="transmembrane region" description="Helical" evidence="1">
    <location>
        <begin position="14"/>
        <end position="36"/>
    </location>
</feature>
<comment type="caution">
    <text evidence="2">The sequence shown here is derived from an EMBL/GenBank/DDBJ whole genome shotgun (WGS) entry which is preliminary data.</text>
</comment>
<organism evidence="2 3">
    <name type="scientific">Persicirhabdus sediminis</name>
    <dbReference type="NCBI Taxonomy" id="454144"/>
    <lineage>
        <taxon>Bacteria</taxon>
        <taxon>Pseudomonadati</taxon>
        <taxon>Verrucomicrobiota</taxon>
        <taxon>Verrucomicrobiia</taxon>
        <taxon>Verrucomicrobiales</taxon>
        <taxon>Verrucomicrobiaceae</taxon>
        <taxon>Persicirhabdus</taxon>
    </lineage>
</organism>
<proteinExistence type="predicted"/>